<protein>
    <submittedName>
        <fullName evidence="3">CoA transferase</fullName>
    </submittedName>
</protein>
<feature type="region of interest" description="Disordered" evidence="2">
    <location>
        <begin position="357"/>
        <end position="376"/>
    </location>
</feature>
<evidence type="ECO:0000256" key="1">
    <source>
        <dbReference type="ARBA" id="ARBA00022679"/>
    </source>
</evidence>
<keyword evidence="4" id="KW-1185">Reference proteome</keyword>
<dbReference type="InterPro" id="IPR044855">
    <property type="entry name" value="CoA-Trfase_III_dom3_sf"/>
</dbReference>
<dbReference type="EMBL" id="JAMLDX010000020">
    <property type="protein sequence ID" value="MCP3732618.1"/>
    <property type="molecule type" value="Genomic_DNA"/>
</dbReference>
<dbReference type="SUPFAM" id="SSF89796">
    <property type="entry name" value="CoA-transferase family III (CaiB/BaiF)"/>
    <property type="match status" value="1"/>
</dbReference>
<dbReference type="InterPro" id="IPR023606">
    <property type="entry name" value="CoA-Trfase_III_dom_1_sf"/>
</dbReference>
<dbReference type="PANTHER" id="PTHR48207">
    <property type="entry name" value="SUCCINATE--HYDROXYMETHYLGLUTARATE COA-TRANSFERASE"/>
    <property type="match status" value="1"/>
</dbReference>
<sequence>MGTPLDGLKVVELARILAGPWAGQVLADLGADVLKLEGPDGDDTRGWGPPFVERAGGGGEAAYFHAANRGKRSEVVDFRTAEGQARARALIAGTDVVIENFKVGGLAKYGLDYESLNRLNPRLIYCSITGFGQDGPYAARPGYDFIIQGMSGIMDLTGEPSGAPQKIGVAYADILTGLYSVIAIQAALAERERTDLGQRIDMALFDVMVGTLANQAMNYLASGESPRRLGNAHPNIAPYAAFPTQDDWFILAVGNDGQFARFCDVAGIASEQRFATNAQRLAARDELDAVVRAATMRWPRAALLDALERANVPAGPINSVEQAFADPQIRHRQLQLSMVDEAGTIIPGVRSPIRFSRSELAKSGPAPTLPSASRAM</sequence>
<dbReference type="InterPro" id="IPR003673">
    <property type="entry name" value="CoA-Trfase_fam_III"/>
</dbReference>
<accession>A0A9X2HSC6</accession>
<dbReference type="InterPro" id="IPR050483">
    <property type="entry name" value="CoA-transferase_III_domain"/>
</dbReference>
<dbReference type="Gene3D" id="3.30.1540.10">
    <property type="entry name" value="formyl-coa transferase, domain 3"/>
    <property type="match status" value="1"/>
</dbReference>
<name>A0A9X2HSC6_9SPHN</name>
<comment type="caution">
    <text evidence="3">The sequence shown here is derived from an EMBL/GenBank/DDBJ whole genome shotgun (WGS) entry which is preliminary data.</text>
</comment>
<reference evidence="3" key="1">
    <citation type="submission" date="2022-05" db="EMBL/GenBank/DDBJ databases">
        <title>Sphingomonas sp. strain MG17 Genome sequencing and assembly.</title>
        <authorList>
            <person name="Kim I."/>
        </authorList>
    </citation>
    <scope>NUCLEOTIDE SEQUENCE</scope>
    <source>
        <strain evidence="3">MG17</strain>
    </source>
</reference>
<evidence type="ECO:0000313" key="4">
    <source>
        <dbReference type="Proteomes" id="UP001139451"/>
    </source>
</evidence>
<dbReference type="Gene3D" id="3.40.50.10540">
    <property type="entry name" value="Crotonobetainyl-coa:carnitine coa-transferase, domain 1"/>
    <property type="match status" value="1"/>
</dbReference>
<dbReference type="PANTHER" id="PTHR48207:SF3">
    <property type="entry name" value="SUCCINATE--HYDROXYMETHYLGLUTARATE COA-TRANSFERASE"/>
    <property type="match status" value="1"/>
</dbReference>
<evidence type="ECO:0000313" key="3">
    <source>
        <dbReference type="EMBL" id="MCP3732618.1"/>
    </source>
</evidence>
<proteinExistence type="predicted"/>
<gene>
    <name evidence="3" type="ORF">M9978_19520</name>
</gene>
<dbReference type="AlphaFoldDB" id="A0A9X2HSC6"/>
<dbReference type="Proteomes" id="UP001139451">
    <property type="component" value="Unassembled WGS sequence"/>
</dbReference>
<dbReference type="RefSeq" id="WP_254296204.1">
    <property type="nucleotide sequence ID" value="NZ_JAMLDX010000020.1"/>
</dbReference>
<organism evidence="3 4">
    <name type="scientific">Sphingomonas tagetis</name>
    <dbReference type="NCBI Taxonomy" id="2949092"/>
    <lineage>
        <taxon>Bacteria</taxon>
        <taxon>Pseudomonadati</taxon>
        <taxon>Pseudomonadota</taxon>
        <taxon>Alphaproteobacteria</taxon>
        <taxon>Sphingomonadales</taxon>
        <taxon>Sphingomonadaceae</taxon>
        <taxon>Sphingomonas</taxon>
    </lineage>
</organism>
<dbReference type="Pfam" id="PF02515">
    <property type="entry name" value="CoA_transf_3"/>
    <property type="match status" value="1"/>
</dbReference>
<keyword evidence="1 3" id="KW-0808">Transferase</keyword>
<dbReference type="GO" id="GO:0008410">
    <property type="term" value="F:CoA-transferase activity"/>
    <property type="evidence" value="ECO:0007669"/>
    <property type="project" value="TreeGrafter"/>
</dbReference>
<evidence type="ECO:0000256" key="2">
    <source>
        <dbReference type="SAM" id="MobiDB-lite"/>
    </source>
</evidence>